<dbReference type="InterPro" id="IPR007603">
    <property type="entry name" value="Choline_transptr-like"/>
</dbReference>
<dbReference type="OrthoDB" id="420519at2759"/>
<keyword evidence="4 6" id="KW-1133">Transmembrane helix</keyword>
<dbReference type="PANTHER" id="PTHR12385:SF98">
    <property type="entry name" value="CHOLINE TRANSPORTER-LIKE PROTEIN"/>
    <property type="match status" value="1"/>
</dbReference>
<evidence type="ECO:0000256" key="7">
    <source>
        <dbReference type="SAM" id="MobiDB-lite"/>
    </source>
</evidence>
<dbReference type="PANTHER" id="PTHR12385">
    <property type="entry name" value="CHOLINE TRANSPORTER-LIKE (SLC FAMILY 44)"/>
    <property type="match status" value="1"/>
</dbReference>
<dbReference type="AlphaFoldDB" id="A0A9D4ZJQ3"/>
<feature type="transmembrane region" description="Helical" evidence="6">
    <location>
        <begin position="343"/>
        <end position="366"/>
    </location>
</feature>
<feature type="transmembrane region" description="Helical" evidence="6">
    <location>
        <begin position="492"/>
        <end position="515"/>
    </location>
</feature>
<proteinExistence type="inferred from homology"/>
<evidence type="ECO:0000256" key="5">
    <source>
        <dbReference type="ARBA" id="ARBA00023136"/>
    </source>
</evidence>
<sequence>MDVEATQIEVGVGSSKEKLEPLLSKSEVSDEGEAVKADDQPPPLPYYPGFGFVSEPRPYRDIAATVIFVIFVLASVAWGIFCVVNHNEDCGLVDSAMYNSSSGLCYSYSGYSSDTARIEQLIEFRSISSWPRVSKFSRSKGFLSSLELGWTRALSQTRFEGSFSATSFVTVLVGTLVLTLVLSVPFIFGFLWLLKTFAKQLVYACLPFFILIPVFLNVFWFVACIMSSECQESFSLAGRIALFIFVFILCGIFAWIIYSNWDRVELTIKIMQTSAQALFSNWMLLLVLPSLSLLLLIYIAPFVVFLIYAYMNGEIVGTSGSYCQGEAATDCCSWSVDKWVPVYYILTIFTLLWSILLMTEAQVYVLSSTIAQWYFTVSGSKVTGSIRQALKHAFGPSFGTVTFSGLVVAFVRMIRAAVDSSQNAQGPQGCFIAMLRCCVNFALISIEFLNKFTINFAAITGENYCNSAKLAYDLLKRNLLSPVLVEVISTRLLGGMVFVLSVVYAVVVCAILRAGMNLGAIAYYVTALAWLLLFVIFLLFCQVLDNIIDTVYICYAIDKDSGAVSKLEVHDVYLMLPVSRDQPPALAVQQA</sequence>
<reference evidence="8" key="1">
    <citation type="submission" date="2021-01" db="EMBL/GenBank/DDBJ databases">
        <title>Adiantum capillus-veneris genome.</title>
        <authorList>
            <person name="Fang Y."/>
            <person name="Liao Q."/>
        </authorList>
    </citation>
    <scope>NUCLEOTIDE SEQUENCE</scope>
    <source>
        <strain evidence="8">H3</strain>
        <tissue evidence="8">Leaf</tissue>
    </source>
</reference>
<keyword evidence="3 6" id="KW-0812">Transmembrane</keyword>
<feature type="transmembrane region" description="Helical" evidence="6">
    <location>
        <begin position="521"/>
        <end position="540"/>
    </location>
</feature>
<feature type="transmembrane region" description="Helical" evidence="6">
    <location>
        <begin position="282"/>
        <end position="311"/>
    </location>
</feature>
<feature type="transmembrane region" description="Helical" evidence="6">
    <location>
        <begin position="201"/>
        <end position="228"/>
    </location>
</feature>
<dbReference type="GO" id="GO:0005886">
    <property type="term" value="C:plasma membrane"/>
    <property type="evidence" value="ECO:0007669"/>
    <property type="project" value="UniProtKB-SubCell"/>
</dbReference>
<accession>A0A9D4ZJQ3</accession>
<comment type="similarity">
    <text evidence="2 6">Belongs to the CTL (choline transporter-like) family.</text>
</comment>
<feature type="transmembrane region" description="Helical" evidence="6">
    <location>
        <begin position="62"/>
        <end position="81"/>
    </location>
</feature>
<comment type="caution">
    <text evidence="8">The sequence shown here is derived from an EMBL/GenBank/DDBJ whole genome shotgun (WGS) entry which is preliminary data.</text>
</comment>
<keyword evidence="9" id="KW-1185">Reference proteome</keyword>
<comment type="subcellular location">
    <subcellularLocation>
        <location evidence="6">Cell membrane</location>
        <topology evidence="6">Multi-pass membrane protein</topology>
    </subcellularLocation>
    <subcellularLocation>
        <location evidence="1">Membrane</location>
        <topology evidence="1">Multi-pass membrane protein</topology>
    </subcellularLocation>
</comment>
<protein>
    <recommendedName>
        <fullName evidence="6">Choline transporter-like protein</fullName>
    </recommendedName>
</protein>
<keyword evidence="5 6" id="KW-0472">Membrane</keyword>
<name>A0A9D4ZJQ3_ADICA</name>
<feature type="region of interest" description="Disordered" evidence="7">
    <location>
        <begin position="21"/>
        <end position="42"/>
    </location>
</feature>
<evidence type="ECO:0000256" key="4">
    <source>
        <dbReference type="ARBA" id="ARBA00022989"/>
    </source>
</evidence>
<feature type="transmembrane region" description="Helical" evidence="6">
    <location>
        <begin position="168"/>
        <end position="194"/>
    </location>
</feature>
<gene>
    <name evidence="8" type="ORF">GOP47_0007937</name>
</gene>
<feature type="transmembrane region" description="Helical" evidence="6">
    <location>
        <begin position="240"/>
        <end position="261"/>
    </location>
</feature>
<evidence type="ECO:0000256" key="2">
    <source>
        <dbReference type="ARBA" id="ARBA00007168"/>
    </source>
</evidence>
<evidence type="ECO:0000256" key="6">
    <source>
        <dbReference type="RuleBase" id="RU368066"/>
    </source>
</evidence>
<evidence type="ECO:0000313" key="8">
    <source>
        <dbReference type="EMBL" id="KAI5078113.1"/>
    </source>
</evidence>
<dbReference type="Pfam" id="PF04515">
    <property type="entry name" value="Choline_transpo"/>
    <property type="match status" value="1"/>
</dbReference>
<dbReference type="EMBL" id="JABFUD020000007">
    <property type="protein sequence ID" value="KAI5078113.1"/>
    <property type="molecule type" value="Genomic_DNA"/>
</dbReference>
<dbReference type="GO" id="GO:0022857">
    <property type="term" value="F:transmembrane transporter activity"/>
    <property type="evidence" value="ECO:0007669"/>
    <property type="project" value="UniProtKB-UniRule"/>
</dbReference>
<evidence type="ECO:0000256" key="1">
    <source>
        <dbReference type="ARBA" id="ARBA00004141"/>
    </source>
</evidence>
<evidence type="ECO:0000256" key="3">
    <source>
        <dbReference type="ARBA" id="ARBA00022692"/>
    </source>
</evidence>
<organism evidence="8 9">
    <name type="scientific">Adiantum capillus-veneris</name>
    <name type="common">Maidenhair fern</name>
    <dbReference type="NCBI Taxonomy" id="13818"/>
    <lineage>
        <taxon>Eukaryota</taxon>
        <taxon>Viridiplantae</taxon>
        <taxon>Streptophyta</taxon>
        <taxon>Embryophyta</taxon>
        <taxon>Tracheophyta</taxon>
        <taxon>Polypodiopsida</taxon>
        <taxon>Polypodiidae</taxon>
        <taxon>Polypodiales</taxon>
        <taxon>Pteridineae</taxon>
        <taxon>Pteridaceae</taxon>
        <taxon>Vittarioideae</taxon>
        <taxon>Adiantum</taxon>
    </lineage>
</organism>
<evidence type="ECO:0000313" key="9">
    <source>
        <dbReference type="Proteomes" id="UP000886520"/>
    </source>
</evidence>
<dbReference type="Proteomes" id="UP000886520">
    <property type="component" value="Chromosome 7"/>
</dbReference>
<comment type="function">
    <text evidence="6">Choline transporter.</text>
</comment>